<accession>A0ACB7SG47</accession>
<gene>
    <name evidence="1" type="ORF">HPB50_009187</name>
</gene>
<keyword evidence="2" id="KW-1185">Reference proteome</keyword>
<proteinExistence type="predicted"/>
<name>A0ACB7SG47_HYAAI</name>
<organism evidence="1 2">
    <name type="scientific">Hyalomma asiaticum</name>
    <name type="common">Tick</name>
    <dbReference type="NCBI Taxonomy" id="266040"/>
    <lineage>
        <taxon>Eukaryota</taxon>
        <taxon>Metazoa</taxon>
        <taxon>Ecdysozoa</taxon>
        <taxon>Arthropoda</taxon>
        <taxon>Chelicerata</taxon>
        <taxon>Arachnida</taxon>
        <taxon>Acari</taxon>
        <taxon>Parasitiformes</taxon>
        <taxon>Ixodida</taxon>
        <taxon>Ixodoidea</taxon>
        <taxon>Ixodidae</taxon>
        <taxon>Hyalomminae</taxon>
        <taxon>Hyalomma</taxon>
    </lineage>
</organism>
<dbReference type="Proteomes" id="UP000821845">
    <property type="component" value="Chromosome 4"/>
</dbReference>
<protein>
    <submittedName>
        <fullName evidence="1">Uncharacterized protein</fullName>
    </submittedName>
</protein>
<evidence type="ECO:0000313" key="1">
    <source>
        <dbReference type="EMBL" id="KAH6932749.1"/>
    </source>
</evidence>
<dbReference type="EMBL" id="CM023484">
    <property type="protein sequence ID" value="KAH6932749.1"/>
    <property type="molecule type" value="Genomic_DNA"/>
</dbReference>
<sequence length="71" mass="7567">MAPAELASGLSSVDDVVREEVSQAFSSPEGGNVPWRLTQADAVFRSITATSAVHPQCTADSVHRQLGCRLR</sequence>
<comment type="caution">
    <text evidence="1">The sequence shown here is derived from an EMBL/GenBank/DDBJ whole genome shotgun (WGS) entry which is preliminary data.</text>
</comment>
<evidence type="ECO:0000313" key="2">
    <source>
        <dbReference type="Proteomes" id="UP000821845"/>
    </source>
</evidence>
<reference evidence="1" key="1">
    <citation type="submission" date="2020-05" db="EMBL/GenBank/DDBJ databases">
        <title>Large-scale comparative analyses of tick genomes elucidate their genetic diversity and vector capacities.</title>
        <authorList>
            <person name="Jia N."/>
            <person name="Wang J."/>
            <person name="Shi W."/>
            <person name="Du L."/>
            <person name="Sun Y."/>
            <person name="Zhan W."/>
            <person name="Jiang J."/>
            <person name="Wang Q."/>
            <person name="Zhang B."/>
            <person name="Ji P."/>
            <person name="Sakyi L.B."/>
            <person name="Cui X."/>
            <person name="Yuan T."/>
            <person name="Jiang B."/>
            <person name="Yang W."/>
            <person name="Lam T.T.-Y."/>
            <person name="Chang Q."/>
            <person name="Ding S."/>
            <person name="Wang X."/>
            <person name="Zhu J."/>
            <person name="Ruan X."/>
            <person name="Zhao L."/>
            <person name="Wei J."/>
            <person name="Que T."/>
            <person name="Du C."/>
            <person name="Cheng J."/>
            <person name="Dai P."/>
            <person name="Han X."/>
            <person name="Huang E."/>
            <person name="Gao Y."/>
            <person name="Liu J."/>
            <person name="Shao H."/>
            <person name="Ye R."/>
            <person name="Li L."/>
            <person name="Wei W."/>
            <person name="Wang X."/>
            <person name="Wang C."/>
            <person name="Yang T."/>
            <person name="Huo Q."/>
            <person name="Li W."/>
            <person name="Guo W."/>
            <person name="Chen H."/>
            <person name="Zhou L."/>
            <person name="Ni X."/>
            <person name="Tian J."/>
            <person name="Zhou Y."/>
            <person name="Sheng Y."/>
            <person name="Liu T."/>
            <person name="Pan Y."/>
            <person name="Xia L."/>
            <person name="Li J."/>
            <person name="Zhao F."/>
            <person name="Cao W."/>
        </authorList>
    </citation>
    <scope>NUCLEOTIDE SEQUENCE</scope>
    <source>
        <strain evidence="1">Hyas-2018</strain>
    </source>
</reference>